<keyword evidence="2" id="KW-1185">Reference proteome</keyword>
<accession>A0AAV9B9D8</accession>
<evidence type="ECO:0000313" key="1">
    <source>
        <dbReference type="EMBL" id="KAK1273001.1"/>
    </source>
</evidence>
<proteinExistence type="predicted"/>
<reference evidence="1" key="2">
    <citation type="submission" date="2023-06" db="EMBL/GenBank/DDBJ databases">
        <authorList>
            <person name="Ma L."/>
            <person name="Liu K.-W."/>
            <person name="Li Z."/>
            <person name="Hsiao Y.-Y."/>
            <person name="Qi Y."/>
            <person name="Fu T."/>
            <person name="Tang G."/>
            <person name="Zhang D."/>
            <person name="Sun W.-H."/>
            <person name="Liu D.-K."/>
            <person name="Li Y."/>
            <person name="Chen G.-Z."/>
            <person name="Liu X.-D."/>
            <person name="Liao X.-Y."/>
            <person name="Jiang Y.-T."/>
            <person name="Yu X."/>
            <person name="Hao Y."/>
            <person name="Huang J."/>
            <person name="Zhao X.-W."/>
            <person name="Ke S."/>
            <person name="Chen Y.-Y."/>
            <person name="Wu W.-L."/>
            <person name="Hsu J.-L."/>
            <person name="Lin Y.-F."/>
            <person name="Huang M.-D."/>
            <person name="Li C.-Y."/>
            <person name="Huang L."/>
            <person name="Wang Z.-W."/>
            <person name="Zhao X."/>
            <person name="Zhong W.-Y."/>
            <person name="Peng D.-H."/>
            <person name="Ahmad S."/>
            <person name="Lan S."/>
            <person name="Zhang J.-S."/>
            <person name="Tsai W.-C."/>
            <person name="Van De Peer Y."/>
            <person name="Liu Z.-J."/>
        </authorList>
    </citation>
    <scope>NUCLEOTIDE SEQUENCE</scope>
    <source>
        <strain evidence="1">SCP</strain>
        <tissue evidence="1">Leaves</tissue>
    </source>
</reference>
<dbReference type="AlphaFoldDB" id="A0AAV9B9D8"/>
<protein>
    <submittedName>
        <fullName evidence="1">Uncharacterized protein</fullName>
    </submittedName>
</protein>
<evidence type="ECO:0000313" key="2">
    <source>
        <dbReference type="Proteomes" id="UP001179952"/>
    </source>
</evidence>
<sequence length="73" mass="8647">MRRVRYSPPGVRLQFILALCLILICILFQFATWAFHSSMAPSRAVYVLLFWTKSEREFHLGLGILYQRWEGQN</sequence>
<gene>
    <name evidence="1" type="ORF">QJS04_geneDACA010778</name>
</gene>
<comment type="caution">
    <text evidence="1">The sequence shown here is derived from an EMBL/GenBank/DDBJ whole genome shotgun (WGS) entry which is preliminary data.</text>
</comment>
<organism evidence="1 2">
    <name type="scientific">Acorus gramineus</name>
    <name type="common">Dwarf sweet flag</name>
    <dbReference type="NCBI Taxonomy" id="55184"/>
    <lineage>
        <taxon>Eukaryota</taxon>
        <taxon>Viridiplantae</taxon>
        <taxon>Streptophyta</taxon>
        <taxon>Embryophyta</taxon>
        <taxon>Tracheophyta</taxon>
        <taxon>Spermatophyta</taxon>
        <taxon>Magnoliopsida</taxon>
        <taxon>Liliopsida</taxon>
        <taxon>Acoraceae</taxon>
        <taxon>Acorus</taxon>
    </lineage>
</organism>
<dbReference type="Proteomes" id="UP001179952">
    <property type="component" value="Unassembled WGS sequence"/>
</dbReference>
<name>A0AAV9B9D8_ACOGR</name>
<reference evidence="1" key="1">
    <citation type="journal article" date="2023" name="Nat. Commun.">
        <title>Diploid and tetraploid genomes of Acorus and the evolution of monocots.</title>
        <authorList>
            <person name="Ma L."/>
            <person name="Liu K.W."/>
            <person name="Li Z."/>
            <person name="Hsiao Y.Y."/>
            <person name="Qi Y."/>
            <person name="Fu T."/>
            <person name="Tang G.D."/>
            <person name="Zhang D."/>
            <person name="Sun W.H."/>
            <person name="Liu D.K."/>
            <person name="Li Y."/>
            <person name="Chen G.Z."/>
            <person name="Liu X.D."/>
            <person name="Liao X.Y."/>
            <person name="Jiang Y.T."/>
            <person name="Yu X."/>
            <person name="Hao Y."/>
            <person name="Huang J."/>
            <person name="Zhao X.W."/>
            <person name="Ke S."/>
            <person name="Chen Y.Y."/>
            <person name="Wu W.L."/>
            <person name="Hsu J.L."/>
            <person name="Lin Y.F."/>
            <person name="Huang M.D."/>
            <person name="Li C.Y."/>
            <person name="Huang L."/>
            <person name="Wang Z.W."/>
            <person name="Zhao X."/>
            <person name="Zhong W.Y."/>
            <person name="Peng D.H."/>
            <person name="Ahmad S."/>
            <person name="Lan S."/>
            <person name="Zhang J.S."/>
            <person name="Tsai W.C."/>
            <person name="Van de Peer Y."/>
            <person name="Liu Z.J."/>
        </authorList>
    </citation>
    <scope>NUCLEOTIDE SEQUENCE</scope>
    <source>
        <strain evidence="1">SCP</strain>
    </source>
</reference>
<dbReference type="EMBL" id="JAUJYN010000004">
    <property type="protein sequence ID" value="KAK1273001.1"/>
    <property type="molecule type" value="Genomic_DNA"/>
</dbReference>